<dbReference type="InterPro" id="IPR006311">
    <property type="entry name" value="TAT_signal"/>
</dbReference>
<gene>
    <name evidence="4" type="ORF">SAMN04489747_1239</name>
</gene>
<dbReference type="RefSeq" id="WP_090591601.1">
    <property type="nucleotide sequence ID" value="NZ_LT629688.1"/>
</dbReference>
<evidence type="ECO:0000313" key="4">
    <source>
        <dbReference type="EMBL" id="SDD56296.1"/>
    </source>
</evidence>
<reference evidence="4 5" key="1">
    <citation type="submission" date="2016-10" db="EMBL/GenBank/DDBJ databases">
        <authorList>
            <person name="de Groot N.N."/>
        </authorList>
    </citation>
    <scope>NUCLEOTIDE SEQUENCE [LARGE SCALE GENOMIC DNA]</scope>
    <source>
        <strain evidence="4 5">MON 2.2</strain>
    </source>
</reference>
<organism evidence="4 5">
    <name type="scientific">Auraticoccus monumenti</name>
    <dbReference type="NCBI Taxonomy" id="675864"/>
    <lineage>
        <taxon>Bacteria</taxon>
        <taxon>Bacillati</taxon>
        <taxon>Actinomycetota</taxon>
        <taxon>Actinomycetes</taxon>
        <taxon>Propionibacteriales</taxon>
        <taxon>Propionibacteriaceae</taxon>
        <taxon>Auraticoccus</taxon>
    </lineage>
</organism>
<evidence type="ECO:0008006" key="6">
    <source>
        <dbReference type="Google" id="ProtNLM"/>
    </source>
</evidence>
<feature type="region of interest" description="Disordered" evidence="1">
    <location>
        <begin position="196"/>
        <end position="217"/>
    </location>
</feature>
<dbReference type="PROSITE" id="PS51318">
    <property type="entry name" value="TAT"/>
    <property type="match status" value="1"/>
</dbReference>
<dbReference type="OrthoDB" id="3530682at2"/>
<keyword evidence="2" id="KW-0812">Transmembrane</keyword>
<feature type="signal peptide" evidence="3">
    <location>
        <begin position="1"/>
        <end position="37"/>
    </location>
</feature>
<protein>
    <recommendedName>
        <fullName evidence="6">MYXO-CTERM domain-containing protein</fullName>
    </recommendedName>
</protein>
<keyword evidence="2" id="KW-0472">Membrane</keyword>
<keyword evidence="3" id="KW-0732">Signal</keyword>
<dbReference type="STRING" id="675864.SAMN04489747_1239"/>
<dbReference type="EMBL" id="LT629688">
    <property type="protein sequence ID" value="SDD56296.1"/>
    <property type="molecule type" value="Genomic_DNA"/>
</dbReference>
<dbReference type="AlphaFoldDB" id="A0A1G6VTY8"/>
<feature type="transmembrane region" description="Helical" evidence="2">
    <location>
        <begin position="220"/>
        <end position="240"/>
    </location>
</feature>
<name>A0A1G6VTY8_9ACTN</name>
<proteinExistence type="predicted"/>
<dbReference type="Proteomes" id="UP000198546">
    <property type="component" value="Chromosome i"/>
</dbReference>
<dbReference type="NCBIfam" id="NF040672">
    <property type="entry name" value="SCO2322_fam"/>
    <property type="match status" value="1"/>
</dbReference>
<evidence type="ECO:0000313" key="5">
    <source>
        <dbReference type="Proteomes" id="UP000198546"/>
    </source>
</evidence>
<evidence type="ECO:0000256" key="2">
    <source>
        <dbReference type="SAM" id="Phobius"/>
    </source>
</evidence>
<evidence type="ECO:0000256" key="1">
    <source>
        <dbReference type="SAM" id="MobiDB-lite"/>
    </source>
</evidence>
<sequence>MARPAPSPTTSRAPLRLAAVVLAALVGLAGLAPSASAETAYRYWAYFTGEGTTWTAAMTGPADVVPAEGSVQAMRFAVHGTAAREPRTAPDFATVCAGTEPSADGARVAVLVDPGVAEDAPEGGAGPGSPTATCVLAGPGDTAKDVIAAVAELREGDGGLICAVGGYPATGCGDEAPGSDRAADEPVQFEVTAPVGFPADAGTSAPPADTAPGQDQGSRAPAIAVTVAALLLVAGAVVVASRRRRGRA</sequence>
<dbReference type="InterPro" id="IPR047703">
    <property type="entry name" value="SCO2322-like"/>
</dbReference>
<keyword evidence="2" id="KW-1133">Transmembrane helix</keyword>
<keyword evidence="5" id="KW-1185">Reference proteome</keyword>
<evidence type="ECO:0000256" key="3">
    <source>
        <dbReference type="SAM" id="SignalP"/>
    </source>
</evidence>
<feature type="chain" id="PRO_5009240411" description="MYXO-CTERM domain-containing protein" evidence="3">
    <location>
        <begin position="38"/>
        <end position="248"/>
    </location>
</feature>
<accession>A0A1G6VTY8</accession>